<dbReference type="PRINTS" id="PR00506">
    <property type="entry name" value="D21N6MTFRASE"/>
</dbReference>
<evidence type="ECO:0000256" key="2">
    <source>
        <dbReference type="ARBA" id="ARBA00022603"/>
    </source>
</evidence>
<feature type="domain" description="DNA methylase N-4/N-6" evidence="5">
    <location>
        <begin position="71"/>
        <end position="413"/>
    </location>
</feature>
<dbReference type="InterPro" id="IPR002941">
    <property type="entry name" value="DNA_methylase_N4/N6"/>
</dbReference>
<comment type="caution">
    <text evidence="6">The sequence shown here is derived from an EMBL/GenBank/DDBJ whole genome shotgun (WGS) entry which is preliminary data.</text>
</comment>
<dbReference type="Gene3D" id="3.40.50.150">
    <property type="entry name" value="Vaccinia Virus protein VP39"/>
    <property type="match status" value="1"/>
</dbReference>
<reference evidence="7" key="1">
    <citation type="journal article" date="2019" name="Int. J. Syst. Evol. Microbiol.">
        <title>The Global Catalogue of Microorganisms (GCM) 10K type strain sequencing project: providing services to taxonomists for standard genome sequencing and annotation.</title>
        <authorList>
            <consortium name="The Broad Institute Genomics Platform"/>
            <consortium name="The Broad Institute Genome Sequencing Center for Infectious Disease"/>
            <person name="Wu L."/>
            <person name="Ma J."/>
        </authorList>
    </citation>
    <scope>NUCLEOTIDE SEQUENCE [LARGE SCALE GENOMIC DNA]</scope>
    <source>
        <strain evidence="7">JCM 16548</strain>
    </source>
</reference>
<dbReference type="EMBL" id="BAAAYX010000011">
    <property type="protein sequence ID" value="GAA3707628.1"/>
    <property type="molecule type" value="Genomic_DNA"/>
</dbReference>
<organism evidence="6 7">
    <name type="scientific">Microlunatus aurantiacus</name>
    <dbReference type="NCBI Taxonomy" id="446786"/>
    <lineage>
        <taxon>Bacteria</taxon>
        <taxon>Bacillati</taxon>
        <taxon>Actinomycetota</taxon>
        <taxon>Actinomycetes</taxon>
        <taxon>Propionibacteriales</taxon>
        <taxon>Propionibacteriaceae</taxon>
        <taxon>Microlunatus</taxon>
    </lineage>
</organism>
<accession>A0ABP7DMB3</accession>
<keyword evidence="3" id="KW-0808">Transferase</keyword>
<sequence>MTLQPEPVRPESGLHMHWHGRRSYRSRVPAPRVLESVPELSHGPASGNMVIEGDNLQVMLSLRSQYSDSFDVVYIDPPYNRGGNDFRYSDARFHDPDADPDDAEYVSNEDGEKHTKWLNYMAPRLVAIWNLMADSGVIFISINDVELGRLMMLADEIFDETNRIGVIAWKGSSDNNPSRIVIEHEYVVCYAKNIKKVPQRWRTPEDEVKEALLEQYDELSKETPDLAARATRWRALLRANEESLGRLKAYNLLDEKGPYQSARRVHNPKPGGYRYGVSKRGVVEASAKTAYAMPLNGYRFPPETMQRHIDESRVVFPDKLSQIVQMKDHLVDYRGSLRSVIDIDARAGAYRLKALFGSDFEGFRFPKPMELIELLVGAAGGKDALVLDAFAGSGTTGDAILQLNRKDGGNRRFALIEEGNGEDQYARTLVAERLKRAIEMDSLATGFTFMRTGAQLDRKAILSLEREKIAAVICQTDRSGARSGIRAVTGSKFIIGSNQRGEAIALHWLGPVDSEVNIDIINAAITEAKSLGLKTPVRIYGTTCRRSETKSFVFCQIPDEILAQLHIEEEELLEAVEA</sequence>
<evidence type="ECO:0000259" key="5">
    <source>
        <dbReference type="Pfam" id="PF01555"/>
    </source>
</evidence>
<proteinExistence type="inferred from homology"/>
<evidence type="ECO:0000313" key="6">
    <source>
        <dbReference type="EMBL" id="GAA3707628.1"/>
    </source>
</evidence>
<comment type="similarity">
    <text evidence="1">Belongs to the N(4)/N(6)-methyltransferase family.</text>
</comment>
<dbReference type="RefSeq" id="WP_344812907.1">
    <property type="nucleotide sequence ID" value="NZ_BAAAYX010000011.1"/>
</dbReference>
<dbReference type="Pfam" id="PF01555">
    <property type="entry name" value="N6_N4_Mtase"/>
    <property type="match status" value="1"/>
</dbReference>
<dbReference type="InterPro" id="IPR002295">
    <property type="entry name" value="N4/N6-MTase_EcoPI_Mod-like"/>
</dbReference>
<dbReference type="InterPro" id="IPR002052">
    <property type="entry name" value="DNA_methylase_N6_adenine_CS"/>
</dbReference>
<dbReference type="Proteomes" id="UP001500051">
    <property type="component" value="Unassembled WGS sequence"/>
</dbReference>
<evidence type="ECO:0000256" key="3">
    <source>
        <dbReference type="ARBA" id="ARBA00022679"/>
    </source>
</evidence>
<evidence type="ECO:0000313" key="7">
    <source>
        <dbReference type="Proteomes" id="UP001500051"/>
    </source>
</evidence>
<gene>
    <name evidence="6" type="ORF">GCM10022204_26970</name>
</gene>
<keyword evidence="2" id="KW-0489">Methyltransferase</keyword>
<keyword evidence="7" id="KW-1185">Reference proteome</keyword>
<dbReference type="PROSITE" id="PS00092">
    <property type="entry name" value="N6_MTASE"/>
    <property type="match status" value="1"/>
</dbReference>
<name>A0ABP7DMB3_9ACTN</name>
<dbReference type="InterPro" id="IPR029063">
    <property type="entry name" value="SAM-dependent_MTases_sf"/>
</dbReference>
<protein>
    <recommendedName>
        <fullName evidence="5">DNA methylase N-4/N-6 domain-containing protein</fullName>
    </recommendedName>
</protein>
<evidence type="ECO:0000256" key="1">
    <source>
        <dbReference type="ARBA" id="ARBA00006594"/>
    </source>
</evidence>
<keyword evidence="4" id="KW-0949">S-adenosyl-L-methionine</keyword>
<dbReference type="SUPFAM" id="SSF53335">
    <property type="entry name" value="S-adenosyl-L-methionine-dependent methyltransferases"/>
    <property type="match status" value="1"/>
</dbReference>
<evidence type="ECO:0000256" key="4">
    <source>
        <dbReference type="ARBA" id="ARBA00022691"/>
    </source>
</evidence>